<dbReference type="SUPFAM" id="SSF53927">
    <property type="entry name" value="Cytidine deaminase-like"/>
    <property type="match status" value="1"/>
</dbReference>
<protein>
    <submittedName>
        <fullName evidence="2">Uncharacterized protein</fullName>
    </submittedName>
</protein>
<dbReference type="RefSeq" id="XP_020119112.1">
    <property type="nucleotide sequence ID" value="XM_020268234.1"/>
</dbReference>
<dbReference type="GO" id="GO:0003824">
    <property type="term" value="F:catalytic activity"/>
    <property type="evidence" value="ECO:0007669"/>
    <property type="project" value="InterPro"/>
</dbReference>
<feature type="region of interest" description="Disordered" evidence="1">
    <location>
        <begin position="318"/>
        <end position="345"/>
    </location>
</feature>
<dbReference type="STRING" id="1441469.A0A225ACW6"/>
<dbReference type="GO" id="GO:0006139">
    <property type="term" value="P:nucleobase-containing compound metabolic process"/>
    <property type="evidence" value="ECO:0007669"/>
    <property type="project" value="UniProtKB-ARBA"/>
</dbReference>
<organism evidence="2 3">
    <name type="scientific">Talaromyces atroroseus</name>
    <dbReference type="NCBI Taxonomy" id="1441469"/>
    <lineage>
        <taxon>Eukaryota</taxon>
        <taxon>Fungi</taxon>
        <taxon>Dikarya</taxon>
        <taxon>Ascomycota</taxon>
        <taxon>Pezizomycotina</taxon>
        <taxon>Eurotiomycetes</taxon>
        <taxon>Eurotiomycetidae</taxon>
        <taxon>Eurotiales</taxon>
        <taxon>Trichocomaceae</taxon>
        <taxon>Talaromyces</taxon>
        <taxon>Talaromyces sect. Trachyspermi</taxon>
    </lineage>
</organism>
<feature type="region of interest" description="Disordered" evidence="1">
    <location>
        <begin position="409"/>
        <end position="437"/>
    </location>
</feature>
<feature type="compositionally biased region" description="Acidic residues" evidence="1">
    <location>
        <begin position="136"/>
        <end position="146"/>
    </location>
</feature>
<reference evidence="2 3" key="1">
    <citation type="submission" date="2015-06" db="EMBL/GenBank/DDBJ databases">
        <title>Talaromyces atroroseus IBT 11181 draft genome.</title>
        <authorList>
            <person name="Rasmussen K.B."/>
            <person name="Rasmussen S."/>
            <person name="Petersen B."/>
            <person name="Sicheritz-Ponten T."/>
            <person name="Mortensen U.H."/>
            <person name="Thrane U."/>
        </authorList>
    </citation>
    <scope>NUCLEOTIDE SEQUENCE [LARGE SCALE GENOMIC DNA]</scope>
    <source>
        <strain evidence="2 3">IBT 11181</strain>
    </source>
</reference>
<dbReference type="Proteomes" id="UP000214365">
    <property type="component" value="Unassembled WGS sequence"/>
</dbReference>
<evidence type="ECO:0000313" key="2">
    <source>
        <dbReference type="EMBL" id="OKL58991.1"/>
    </source>
</evidence>
<feature type="compositionally biased region" description="Low complexity" evidence="1">
    <location>
        <begin position="109"/>
        <end position="127"/>
    </location>
</feature>
<evidence type="ECO:0000256" key="1">
    <source>
        <dbReference type="SAM" id="MobiDB-lite"/>
    </source>
</evidence>
<feature type="compositionally biased region" description="Low complexity" evidence="1">
    <location>
        <begin position="318"/>
        <end position="329"/>
    </location>
</feature>
<dbReference type="Gene3D" id="3.40.140.10">
    <property type="entry name" value="Cytidine Deaminase, domain 2"/>
    <property type="match status" value="1"/>
</dbReference>
<dbReference type="AlphaFoldDB" id="A0A225ACW6"/>
<gene>
    <name evidence="2" type="ORF">UA08_05912</name>
</gene>
<dbReference type="InterPro" id="IPR016193">
    <property type="entry name" value="Cytidine_deaminase-like"/>
</dbReference>
<dbReference type="EMBL" id="LFMY01000008">
    <property type="protein sequence ID" value="OKL58991.1"/>
    <property type="molecule type" value="Genomic_DNA"/>
</dbReference>
<evidence type="ECO:0000313" key="3">
    <source>
        <dbReference type="Proteomes" id="UP000214365"/>
    </source>
</evidence>
<accession>A0A225ACW6</accession>
<name>A0A225ACW6_TALAT</name>
<dbReference type="GeneID" id="31005668"/>
<proteinExistence type="predicted"/>
<dbReference type="OrthoDB" id="3180714at2759"/>
<feature type="compositionally biased region" description="Basic and acidic residues" evidence="1">
    <location>
        <begin position="426"/>
        <end position="437"/>
    </location>
</feature>
<keyword evidence="3" id="KW-1185">Reference proteome</keyword>
<feature type="region of interest" description="Disordered" evidence="1">
    <location>
        <begin position="109"/>
        <end position="148"/>
    </location>
</feature>
<comment type="caution">
    <text evidence="2">The sequence shown here is derived from an EMBL/GenBank/DDBJ whole genome shotgun (WGS) entry which is preliminary data.</text>
</comment>
<sequence>MCIPSLKVCFLAFFAWEYKLTFLSSRLLDSTFPKDPGRPLNHLRRFVKESFLPETLRNAIESERQKRRKKNDNNNDNEVPIPTIFVLIAPPVPDLAQLRTLLAPFVPSTPTLTPTPAPAHANNSTPSTDENSPPKDEEEEREEEENSMPIHHLTVPLQPPLTQHQADQWTNTFWPTNFNAAFPRSIIAPPVKILDATKTNIRPKAGYYLGLACKVAQEAKLLKRGRGIGVVVVDPSLALASVGNGDDDKEEVEEEDAYDNGIVAVAGDARYIAPGIVTDTAEENRKHNPDCEGGPEFHAIMRVIEMVAMRRRADSSAAAAATTSTSTSAITGDVHNPSLSPLETHYLYRPNSSTTITSPNQNRILTRSAGGYLCTDLDIYITHEPCLSCSMGILLSRFRAVTFPRRGRLRSGGLASSSPPYPLEQEDGHSHDEKKKTTEDRDVYYGLHWRAELNWRAMCFEFVQGDEDARDGVEEVGDYYA</sequence>